<name>A0ABD0LSR1_9CAEN</name>
<keyword evidence="2" id="KW-1185">Reference proteome</keyword>
<protein>
    <submittedName>
        <fullName evidence="1">Uncharacterized protein</fullName>
    </submittedName>
</protein>
<reference evidence="1 2" key="1">
    <citation type="journal article" date="2023" name="Sci. Data">
        <title>Genome assembly of the Korean intertidal mud-creeper Batillaria attramentaria.</title>
        <authorList>
            <person name="Patra A.K."/>
            <person name="Ho P.T."/>
            <person name="Jun S."/>
            <person name="Lee S.J."/>
            <person name="Kim Y."/>
            <person name="Won Y.J."/>
        </authorList>
    </citation>
    <scope>NUCLEOTIDE SEQUENCE [LARGE SCALE GENOMIC DNA]</scope>
    <source>
        <strain evidence="1">Wonlab-2016</strain>
    </source>
</reference>
<dbReference type="Proteomes" id="UP001519460">
    <property type="component" value="Unassembled WGS sequence"/>
</dbReference>
<sequence length="167" mass="18583">MSRTHSSINYPTPQKIQSHAKRRCSSLSTSVILSITITSVQVPGLQVIHVLPLRTGRDIKYAQQCKLPNTSKVTQSHTKRRCSSVSTSVMLSETITSAQVPELQVIHVLPLRTGRDITHIQLCKLPNTSKDTVTHKTSLFLSIHLSYPKRNNNICSGARAASYPYYT</sequence>
<gene>
    <name evidence="1" type="ORF">BaRGS_00006570</name>
</gene>
<dbReference type="EMBL" id="JACVVK020000027">
    <property type="protein sequence ID" value="KAK7502206.1"/>
    <property type="molecule type" value="Genomic_DNA"/>
</dbReference>
<organism evidence="1 2">
    <name type="scientific">Batillaria attramentaria</name>
    <dbReference type="NCBI Taxonomy" id="370345"/>
    <lineage>
        <taxon>Eukaryota</taxon>
        <taxon>Metazoa</taxon>
        <taxon>Spiralia</taxon>
        <taxon>Lophotrochozoa</taxon>
        <taxon>Mollusca</taxon>
        <taxon>Gastropoda</taxon>
        <taxon>Caenogastropoda</taxon>
        <taxon>Sorbeoconcha</taxon>
        <taxon>Cerithioidea</taxon>
        <taxon>Batillariidae</taxon>
        <taxon>Batillaria</taxon>
    </lineage>
</organism>
<proteinExistence type="predicted"/>
<accession>A0ABD0LSR1</accession>
<evidence type="ECO:0000313" key="1">
    <source>
        <dbReference type="EMBL" id="KAK7502206.1"/>
    </source>
</evidence>
<evidence type="ECO:0000313" key="2">
    <source>
        <dbReference type="Proteomes" id="UP001519460"/>
    </source>
</evidence>
<dbReference type="AlphaFoldDB" id="A0ABD0LSR1"/>
<comment type="caution">
    <text evidence="1">The sequence shown here is derived from an EMBL/GenBank/DDBJ whole genome shotgun (WGS) entry which is preliminary data.</text>
</comment>